<organism evidence="1 2">
    <name type="scientific">Paramagnetospirillum marisnigri</name>
    <dbReference type="NCBI Taxonomy" id="1285242"/>
    <lineage>
        <taxon>Bacteria</taxon>
        <taxon>Pseudomonadati</taxon>
        <taxon>Pseudomonadota</taxon>
        <taxon>Alphaproteobacteria</taxon>
        <taxon>Rhodospirillales</taxon>
        <taxon>Magnetospirillaceae</taxon>
        <taxon>Paramagnetospirillum</taxon>
    </lineage>
</organism>
<dbReference type="Proteomes" id="UP000078428">
    <property type="component" value="Unassembled WGS sequence"/>
</dbReference>
<dbReference type="RefSeq" id="WP_068490100.1">
    <property type="nucleotide sequence ID" value="NZ_LWQT01000039.1"/>
</dbReference>
<protein>
    <recommendedName>
        <fullName evidence="3">Lipoprotein</fullName>
    </recommendedName>
</protein>
<dbReference type="EMBL" id="LWQT01000039">
    <property type="protein sequence ID" value="OAN53684.1"/>
    <property type="molecule type" value="Genomic_DNA"/>
</dbReference>
<dbReference type="PROSITE" id="PS51257">
    <property type="entry name" value="PROKAR_LIPOPROTEIN"/>
    <property type="match status" value="1"/>
</dbReference>
<dbReference type="AlphaFoldDB" id="A0A178MU04"/>
<gene>
    <name evidence="1" type="ORF">A6A04_13850</name>
</gene>
<evidence type="ECO:0000313" key="1">
    <source>
        <dbReference type="EMBL" id="OAN53684.1"/>
    </source>
</evidence>
<name>A0A178MU04_9PROT</name>
<dbReference type="OrthoDB" id="9884081at2"/>
<reference evidence="1 2" key="1">
    <citation type="submission" date="2016-04" db="EMBL/GenBank/DDBJ databases">
        <title>Draft genome sequence of freshwater magnetotactic bacteria Magnetospirillum marisnigri SP-1 and Magnetospirillum moscoviense BB-1.</title>
        <authorList>
            <person name="Koziaeva V."/>
            <person name="Dziuba M.V."/>
            <person name="Ivanov T.M."/>
            <person name="Kuznetsov B."/>
            <person name="Grouzdev D.S."/>
        </authorList>
    </citation>
    <scope>NUCLEOTIDE SEQUENCE [LARGE SCALE GENOMIC DNA]</scope>
    <source>
        <strain evidence="1 2">SP-1</strain>
    </source>
</reference>
<accession>A0A178MU04</accession>
<proteinExistence type="predicted"/>
<dbReference type="STRING" id="1285242.A6A04_13850"/>
<evidence type="ECO:0008006" key="3">
    <source>
        <dbReference type="Google" id="ProtNLM"/>
    </source>
</evidence>
<evidence type="ECO:0000313" key="2">
    <source>
        <dbReference type="Proteomes" id="UP000078428"/>
    </source>
</evidence>
<sequence>MIGLRWAGVLGLALALGGCGTCDLGGVQMRDSLTTGRMVFTGPSEQRDGACHADGDGERLRSEVDKATGKAIHWVDARMRWTGTGTGRSSWVSAKDAATGKRLALGLTFRDVGECSRFMGMGCDHREEMTAQIPEDVMRAGAEAEDGLGITFTRNSGFFTTIRFSREQVRAHLDKVDGWRSANPTKSKP</sequence>
<keyword evidence="2" id="KW-1185">Reference proteome</keyword>
<comment type="caution">
    <text evidence="1">The sequence shown here is derived from an EMBL/GenBank/DDBJ whole genome shotgun (WGS) entry which is preliminary data.</text>
</comment>